<organism evidence="6 7">
    <name type="scientific">Aeromicrobium alkaliterrae</name>
    <dbReference type="NCBI Taxonomy" id="302168"/>
    <lineage>
        <taxon>Bacteria</taxon>
        <taxon>Bacillati</taxon>
        <taxon>Actinomycetota</taxon>
        <taxon>Actinomycetes</taxon>
        <taxon>Propionibacteriales</taxon>
        <taxon>Nocardioidaceae</taxon>
        <taxon>Aeromicrobium</taxon>
    </lineage>
</organism>
<dbReference type="PANTHER" id="PTHR30055">
    <property type="entry name" value="HTH-TYPE TRANSCRIPTIONAL REGULATOR RUTR"/>
    <property type="match status" value="1"/>
</dbReference>
<sequence>MTPADDPQARPRVTGDRELEILDATIDVLAEVGYDRLTMDAVASAAKASKATLYRLWSSKATLVLEALLVLKDPPAGELDTGTLRGDLLAMHCGHGRLTDPRLMAVFSSIITALGHDEEFASGFRERFIGPKIARSREIYRRAADRGELRDGVDVDLVSGALAGIMLHREFLLGLPPTVETITDVIDQIILPAALRPTLLQENA</sequence>
<evidence type="ECO:0000256" key="3">
    <source>
        <dbReference type="ARBA" id="ARBA00023163"/>
    </source>
</evidence>
<evidence type="ECO:0000259" key="5">
    <source>
        <dbReference type="PROSITE" id="PS50977"/>
    </source>
</evidence>
<dbReference type="InterPro" id="IPR050109">
    <property type="entry name" value="HTH-type_TetR-like_transc_reg"/>
</dbReference>
<keyword evidence="2 4" id="KW-0238">DNA-binding</keyword>
<dbReference type="SUPFAM" id="SSF48498">
    <property type="entry name" value="Tetracyclin repressor-like, C-terminal domain"/>
    <property type="match status" value="1"/>
</dbReference>
<accession>A0ABP4VLA1</accession>
<protein>
    <submittedName>
        <fullName evidence="6">TetR/AcrR family transcriptional regulator</fullName>
    </submittedName>
</protein>
<dbReference type="Gene3D" id="1.10.357.10">
    <property type="entry name" value="Tetracycline Repressor, domain 2"/>
    <property type="match status" value="1"/>
</dbReference>
<feature type="domain" description="HTH tetR-type" evidence="5">
    <location>
        <begin position="15"/>
        <end position="75"/>
    </location>
</feature>
<dbReference type="InterPro" id="IPR036271">
    <property type="entry name" value="Tet_transcr_reg_TetR-rel_C_sf"/>
</dbReference>
<keyword evidence="1" id="KW-0805">Transcription regulation</keyword>
<evidence type="ECO:0000256" key="2">
    <source>
        <dbReference type="ARBA" id="ARBA00023125"/>
    </source>
</evidence>
<dbReference type="InterPro" id="IPR009057">
    <property type="entry name" value="Homeodomain-like_sf"/>
</dbReference>
<dbReference type="PROSITE" id="PS50977">
    <property type="entry name" value="HTH_TETR_2"/>
    <property type="match status" value="1"/>
</dbReference>
<keyword evidence="7" id="KW-1185">Reference proteome</keyword>
<dbReference type="InterPro" id="IPR011075">
    <property type="entry name" value="TetR_C"/>
</dbReference>
<dbReference type="InterPro" id="IPR001647">
    <property type="entry name" value="HTH_TetR"/>
</dbReference>
<dbReference type="Proteomes" id="UP001501057">
    <property type="component" value="Unassembled WGS sequence"/>
</dbReference>
<dbReference type="RefSeq" id="WP_344197428.1">
    <property type="nucleotide sequence ID" value="NZ_BAAAME010000002.1"/>
</dbReference>
<proteinExistence type="predicted"/>
<evidence type="ECO:0000313" key="6">
    <source>
        <dbReference type="EMBL" id="GAA1727519.1"/>
    </source>
</evidence>
<dbReference type="EMBL" id="BAAAME010000002">
    <property type="protein sequence ID" value="GAA1727519.1"/>
    <property type="molecule type" value="Genomic_DNA"/>
</dbReference>
<reference evidence="7" key="1">
    <citation type="journal article" date="2019" name="Int. J. Syst. Evol. Microbiol.">
        <title>The Global Catalogue of Microorganisms (GCM) 10K type strain sequencing project: providing services to taxonomists for standard genome sequencing and annotation.</title>
        <authorList>
            <consortium name="The Broad Institute Genomics Platform"/>
            <consortium name="The Broad Institute Genome Sequencing Center for Infectious Disease"/>
            <person name="Wu L."/>
            <person name="Ma J."/>
        </authorList>
    </citation>
    <scope>NUCLEOTIDE SEQUENCE [LARGE SCALE GENOMIC DNA]</scope>
    <source>
        <strain evidence="7">JCM 13518</strain>
    </source>
</reference>
<gene>
    <name evidence="6" type="ORF">GCM10009710_05220</name>
</gene>
<dbReference type="Pfam" id="PF16859">
    <property type="entry name" value="TetR_C_11"/>
    <property type="match status" value="1"/>
</dbReference>
<evidence type="ECO:0000313" key="7">
    <source>
        <dbReference type="Proteomes" id="UP001501057"/>
    </source>
</evidence>
<dbReference type="PANTHER" id="PTHR30055:SF148">
    <property type="entry name" value="TETR-FAMILY TRANSCRIPTIONAL REGULATOR"/>
    <property type="match status" value="1"/>
</dbReference>
<comment type="caution">
    <text evidence="6">The sequence shown here is derived from an EMBL/GenBank/DDBJ whole genome shotgun (WGS) entry which is preliminary data.</text>
</comment>
<evidence type="ECO:0000256" key="1">
    <source>
        <dbReference type="ARBA" id="ARBA00023015"/>
    </source>
</evidence>
<feature type="DNA-binding region" description="H-T-H motif" evidence="4">
    <location>
        <begin position="38"/>
        <end position="57"/>
    </location>
</feature>
<dbReference type="PRINTS" id="PR00455">
    <property type="entry name" value="HTHTETR"/>
</dbReference>
<dbReference type="Pfam" id="PF00440">
    <property type="entry name" value="TetR_N"/>
    <property type="match status" value="1"/>
</dbReference>
<evidence type="ECO:0000256" key="4">
    <source>
        <dbReference type="PROSITE-ProRule" id="PRU00335"/>
    </source>
</evidence>
<keyword evidence="3" id="KW-0804">Transcription</keyword>
<dbReference type="Gene3D" id="1.10.10.60">
    <property type="entry name" value="Homeodomain-like"/>
    <property type="match status" value="1"/>
</dbReference>
<name>A0ABP4VLA1_9ACTN</name>
<dbReference type="SUPFAM" id="SSF46689">
    <property type="entry name" value="Homeodomain-like"/>
    <property type="match status" value="1"/>
</dbReference>